<feature type="domain" description="FecR protein" evidence="2">
    <location>
        <begin position="111"/>
        <end position="201"/>
    </location>
</feature>
<keyword evidence="1" id="KW-0812">Transmembrane</keyword>
<dbReference type="PIRSF" id="PIRSF018266">
    <property type="entry name" value="FecR"/>
    <property type="match status" value="1"/>
</dbReference>
<protein>
    <submittedName>
        <fullName evidence="4">FecR family protein</fullName>
    </submittedName>
</protein>
<dbReference type="EMBL" id="JALMLT010000002">
    <property type="protein sequence ID" value="MDT8759183.1"/>
    <property type="molecule type" value="Genomic_DNA"/>
</dbReference>
<proteinExistence type="predicted"/>
<dbReference type="PANTHER" id="PTHR30273">
    <property type="entry name" value="PERIPLASMIC SIGNAL SENSOR AND SIGMA FACTOR ACTIVATOR FECR-RELATED"/>
    <property type="match status" value="1"/>
</dbReference>
<dbReference type="InterPro" id="IPR012373">
    <property type="entry name" value="Ferrdict_sens_TM"/>
</dbReference>
<dbReference type="Gene3D" id="3.55.50.30">
    <property type="match status" value="1"/>
</dbReference>
<evidence type="ECO:0000313" key="4">
    <source>
        <dbReference type="EMBL" id="MDT8759183.1"/>
    </source>
</evidence>
<feature type="domain" description="FecR N-terminal" evidence="3">
    <location>
        <begin position="12"/>
        <end position="52"/>
    </location>
</feature>
<dbReference type="Pfam" id="PF04773">
    <property type="entry name" value="FecR"/>
    <property type="match status" value="1"/>
</dbReference>
<dbReference type="InterPro" id="IPR032623">
    <property type="entry name" value="FecR_N"/>
</dbReference>
<keyword evidence="1" id="KW-1133">Transmembrane helix</keyword>
<dbReference type="PANTHER" id="PTHR30273:SF2">
    <property type="entry name" value="PROTEIN FECR"/>
    <property type="match status" value="1"/>
</dbReference>
<evidence type="ECO:0000259" key="3">
    <source>
        <dbReference type="Pfam" id="PF16220"/>
    </source>
</evidence>
<gene>
    <name evidence="4" type="ORF">MZO42_10785</name>
</gene>
<dbReference type="Pfam" id="PF16220">
    <property type="entry name" value="DUF4880"/>
    <property type="match status" value="1"/>
</dbReference>
<keyword evidence="1" id="KW-0472">Membrane</keyword>
<comment type="caution">
    <text evidence="4">The sequence shown here is derived from an EMBL/GenBank/DDBJ whole genome shotgun (WGS) entry which is preliminary data.</text>
</comment>
<evidence type="ECO:0000259" key="2">
    <source>
        <dbReference type="Pfam" id="PF04773"/>
    </source>
</evidence>
<reference evidence="4" key="1">
    <citation type="submission" date="2022-04" db="EMBL/GenBank/DDBJ databases">
        <title>Tomato heritable bacteria conferring resistance against bacterial wilt.</title>
        <authorList>
            <person name="Yin J."/>
        </authorList>
    </citation>
    <scope>NUCLEOTIDE SEQUENCE</scope>
    <source>
        <strain evidence="4">Cra20</strain>
    </source>
</reference>
<feature type="transmembrane region" description="Helical" evidence="1">
    <location>
        <begin position="87"/>
        <end position="106"/>
    </location>
</feature>
<accession>A0ABU3N3Z2</accession>
<dbReference type="InterPro" id="IPR006860">
    <property type="entry name" value="FecR"/>
</dbReference>
<evidence type="ECO:0000256" key="1">
    <source>
        <dbReference type="SAM" id="Phobius"/>
    </source>
</evidence>
<sequence length="319" mass="33987">MVSGAQSRASAEAAVWLARLQGDARTPAREAAFKHWLAADPAHQTAFEKATDLWASLPGAAQLLEEAPPRRSPPQSRRWPALSAQHLALAASVLLTIGIGILLMLARPAAYSTAIGEQRVATLQDGSRIALNTDSSVKVRYDAAARLVELDHGEAMFEVAHNSARPFLVRAGNKQVRAVGTSFVVRREGDSVVVTLLEGKVAVTDLRPAVAGAKPTYLAPGDRLRAPAEGPARIDAQPADVATAWRRGQAIFTATPLSDAVSELNRYGGPRLVIDDQRLAGLRISGVFTTSDTEEFARAVAALHGLRVARAGETIHIVR</sequence>
<name>A0ABU3N3Z2_9SPHN</name>
<dbReference type="Gene3D" id="2.60.120.1440">
    <property type="match status" value="1"/>
</dbReference>
<organism evidence="4">
    <name type="scientific">Sphingomonas psychrotolerans</name>
    <dbReference type="NCBI Taxonomy" id="1327635"/>
    <lineage>
        <taxon>Bacteria</taxon>
        <taxon>Pseudomonadati</taxon>
        <taxon>Pseudomonadota</taxon>
        <taxon>Alphaproteobacteria</taxon>
        <taxon>Sphingomonadales</taxon>
        <taxon>Sphingomonadaceae</taxon>
        <taxon>Sphingomonas</taxon>
    </lineage>
</organism>